<proteinExistence type="predicted"/>
<gene>
    <name evidence="1" type="ordered locus">VIT_08s0056g00540</name>
</gene>
<sequence>MTQTFGLWALDIINIIKRAYGLWTLLILNFILPFGPGLHHKPKSTSKNHKLFPCGCCHPPSLSSPSVRSFGSTAPVDVASTFLLGSRLAHAPHPPTATAATRGWGRAKIERAARDRNGEEENGDRGDFELDVGKIPGTVCRGFPTGHFQRD</sequence>
<protein>
    <submittedName>
        <fullName evidence="1">Uncharacterized protein</fullName>
    </submittedName>
</protein>
<organism evidence="1 2">
    <name type="scientific">Vitis vinifera</name>
    <name type="common">Grape</name>
    <dbReference type="NCBI Taxonomy" id="29760"/>
    <lineage>
        <taxon>Eukaryota</taxon>
        <taxon>Viridiplantae</taxon>
        <taxon>Streptophyta</taxon>
        <taxon>Embryophyta</taxon>
        <taxon>Tracheophyta</taxon>
        <taxon>Spermatophyta</taxon>
        <taxon>Magnoliopsida</taxon>
        <taxon>eudicotyledons</taxon>
        <taxon>Gunneridae</taxon>
        <taxon>Pentapetalae</taxon>
        <taxon>rosids</taxon>
        <taxon>Vitales</taxon>
        <taxon>Vitaceae</taxon>
        <taxon>Viteae</taxon>
        <taxon>Vitis</taxon>
    </lineage>
</organism>
<dbReference type="EMBL" id="FN595995">
    <property type="protein sequence ID" value="CCB55959.1"/>
    <property type="molecule type" value="Genomic_DNA"/>
</dbReference>
<dbReference type="Proteomes" id="UP000009183">
    <property type="component" value="Chromosome 8"/>
</dbReference>
<evidence type="ECO:0000313" key="2">
    <source>
        <dbReference type="Proteomes" id="UP000009183"/>
    </source>
</evidence>
<dbReference type="AlphaFoldDB" id="F6HMT4"/>
<name>F6HMT4_VITVI</name>
<dbReference type="PaxDb" id="29760-VIT_08s0056g00540.t01"/>
<keyword evidence="2" id="KW-1185">Reference proteome</keyword>
<evidence type="ECO:0000313" key="1">
    <source>
        <dbReference type="EMBL" id="CCB55959.1"/>
    </source>
</evidence>
<accession>F6HMT4</accession>
<dbReference type="InParanoid" id="F6HMT4"/>
<reference evidence="2" key="1">
    <citation type="journal article" date="2007" name="Nature">
        <title>The grapevine genome sequence suggests ancestral hexaploidization in major angiosperm phyla.</title>
        <authorList>
            <consortium name="The French-Italian Public Consortium for Grapevine Genome Characterization."/>
            <person name="Jaillon O."/>
            <person name="Aury J.-M."/>
            <person name="Noel B."/>
            <person name="Policriti A."/>
            <person name="Clepet C."/>
            <person name="Casagrande A."/>
            <person name="Choisne N."/>
            <person name="Aubourg S."/>
            <person name="Vitulo N."/>
            <person name="Jubin C."/>
            <person name="Vezzi A."/>
            <person name="Legeai F."/>
            <person name="Hugueney P."/>
            <person name="Dasilva C."/>
            <person name="Horner D."/>
            <person name="Mica E."/>
            <person name="Jublot D."/>
            <person name="Poulain J."/>
            <person name="Bruyere C."/>
            <person name="Billault A."/>
            <person name="Segurens B."/>
            <person name="Gouyvenoux M."/>
            <person name="Ugarte E."/>
            <person name="Cattonaro F."/>
            <person name="Anthouard V."/>
            <person name="Vico V."/>
            <person name="Del Fabbro C."/>
            <person name="Alaux M."/>
            <person name="Di Gaspero G."/>
            <person name="Dumas V."/>
            <person name="Felice N."/>
            <person name="Paillard S."/>
            <person name="Juman I."/>
            <person name="Moroldo M."/>
            <person name="Scalabrin S."/>
            <person name="Canaguier A."/>
            <person name="Le Clainche I."/>
            <person name="Malacrida G."/>
            <person name="Durand E."/>
            <person name="Pesole G."/>
            <person name="Laucou V."/>
            <person name="Chatelet P."/>
            <person name="Merdinoglu D."/>
            <person name="Delledonne M."/>
            <person name="Pezzotti M."/>
            <person name="Lecharny A."/>
            <person name="Scarpelli C."/>
            <person name="Artiguenave F."/>
            <person name="Pe M.E."/>
            <person name="Valle G."/>
            <person name="Morgante M."/>
            <person name="Caboche M."/>
            <person name="Adam-Blondon A.-F."/>
            <person name="Weissenbach J."/>
            <person name="Quetier F."/>
            <person name="Wincker P."/>
        </authorList>
    </citation>
    <scope>NUCLEOTIDE SEQUENCE [LARGE SCALE GENOMIC DNA]</scope>
    <source>
        <strain evidence="2">cv. Pinot noir / PN40024</strain>
    </source>
</reference>
<dbReference type="HOGENOM" id="CLU_1734794_0_0_1"/>